<dbReference type="Proteomes" id="UP001464891">
    <property type="component" value="Unassembled WGS sequence"/>
</dbReference>
<accession>A0ABV0J2H5</accession>
<keyword evidence="2" id="KW-1185">Reference proteome</keyword>
<name>A0ABV0J2H5_9CYAN</name>
<sequence length="348" mass="38205">MKNTVHGTSKQSRPLWQRASVVVVASTMILGNYDVQRANAFTQISTSEAETAIASDMQLSQTVQIAKKLDAHRGHFGLTVLQPQGTLSYVTARVSLKAKRSNSYLAERLIGDFRYKLKGKIKEKDGKYKLKSKAKFIRGLNEGDRVVIRLFNQQNQLIGYTECDLLSDNAAITLILPDQPSQYGVVRTVYGIDANQDGLIDTRTNTYDYFTQVTGSSYSEQRATFLSSSQTVNTSSFQIAGLPTPPKNCVYTNSLSNGSFAVASRTVQVFSSNLASAITAPPGQVVQVIDVSDTNVSTYEASNLILNYKEVGVSEGSITSTSDYEYKSSSKVKVKEEKGKKAKKDYSK</sequence>
<protein>
    <submittedName>
        <fullName evidence="1">Uncharacterized protein</fullName>
    </submittedName>
</protein>
<proteinExistence type="predicted"/>
<gene>
    <name evidence="1" type="ORF">NC998_02465</name>
</gene>
<evidence type="ECO:0000313" key="2">
    <source>
        <dbReference type="Proteomes" id="UP001464891"/>
    </source>
</evidence>
<dbReference type="RefSeq" id="WP_190431569.1">
    <property type="nucleotide sequence ID" value="NZ_JAMPKM010000001.1"/>
</dbReference>
<reference evidence="1 2" key="1">
    <citation type="submission" date="2022-04" db="EMBL/GenBank/DDBJ databases">
        <title>Positive selection, recombination, and allopatry shape intraspecific diversity of widespread and dominant cyanobacteria.</title>
        <authorList>
            <person name="Wei J."/>
            <person name="Shu W."/>
            <person name="Hu C."/>
        </authorList>
    </citation>
    <scope>NUCLEOTIDE SEQUENCE [LARGE SCALE GENOMIC DNA]</scope>
    <source>
        <strain evidence="1 2">GB2-A4</strain>
    </source>
</reference>
<comment type="caution">
    <text evidence="1">The sequence shown here is derived from an EMBL/GenBank/DDBJ whole genome shotgun (WGS) entry which is preliminary data.</text>
</comment>
<organism evidence="1 2">
    <name type="scientific">Trichocoleus desertorum GB2-A4</name>
    <dbReference type="NCBI Taxonomy" id="2933944"/>
    <lineage>
        <taxon>Bacteria</taxon>
        <taxon>Bacillati</taxon>
        <taxon>Cyanobacteriota</taxon>
        <taxon>Cyanophyceae</taxon>
        <taxon>Leptolyngbyales</taxon>
        <taxon>Trichocoleusaceae</taxon>
        <taxon>Trichocoleus</taxon>
    </lineage>
</organism>
<evidence type="ECO:0000313" key="1">
    <source>
        <dbReference type="EMBL" id="MEP0815955.1"/>
    </source>
</evidence>
<dbReference type="EMBL" id="JAMPKM010000001">
    <property type="protein sequence ID" value="MEP0815955.1"/>
    <property type="molecule type" value="Genomic_DNA"/>
</dbReference>